<keyword evidence="3" id="KW-1185">Reference proteome</keyword>
<feature type="transmembrane region" description="Helical" evidence="1">
    <location>
        <begin position="33"/>
        <end position="53"/>
    </location>
</feature>
<proteinExistence type="predicted"/>
<sequence length="202" mass="23525">MKLDITNICVALCFTIFGYFLGLSKSEIVDLDLFSMLSVIISVSALIIANQALGTWKSQFKYQEQYKSLVNAETSLKNYLNYQDEVRKIGLKMRQDEVTRCNLSASEYEGVDFILPDYISDLRNLKQLEYQRSWDELKIHCPDFIKKNQEIEPDVLSRGYLNLFIELSSSAYKLGDFKYMNFHNHIFNKGVEAFHVKRSKIN</sequence>
<comment type="caution">
    <text evidence="2">The sequence shown here is derived from an EMBL/GenBank/DDBJ whole genome shotgun (WGS) entry which is preliminary data.</text>
</comment>
<keyword evidence="1" id="KW-1133">Transmembrane helix</keyword>
<reference evidence="2 3" key="1">
    <citation type="submission" date="2019-01" db="EMBL/GenBank/DDBJ databases">
        <title>Genome sequences of marine Pseudoalteromonas species.</title>
        <authorList>
            <person name="Boraston A.B."/>
            <person name="Hehemann J.-H."/>
            <person name="Vickers C.J."/>
            <person name="Salama-Alber O."/>
            <person name="Abe K."/>
            <person name="Hettle A.J."/>
        </authorList>
    </citation>
    <scope>NUCLEOTIDE SEQUENCE [LARGE SCALE GENOMIC DNA]</scope>
    <source>
        <strain evidence="2 3">PS47</strain>
    </source>
</reference>
<keyword evidence="1" id="KW-0812">Transmembrane</keyword>
<organism evidence="2 3">
    <name type="scientific">Pseudoalteromonas fuliginea</name>
    <dbReference type="NCBI Taxonomy" id="1872678"/>
    <lineage>
        <taxon>Bacteria</taxon>
        <taxon>Pseudomonadati</taxon>
        <taxon>Pseudomonadota</taxon>
        <taxon>Gammaproteobacteria</taxon>
        <taxon>Alteromonadales</taxon>
        <taxon>Pseudoalteromonadaceae</taxon>
        <taxon>Pseudoalteromonas</taxon>
    </lineage>
</organism>
<keyword evidence="1" id="KW-0472">Membrane</keyword>
<evidence type="ECO:0000313" key="2">
    <source>
        <dbReference type="EMBL" id="KAA1166406.1"/>
    </source>
</evidence>
<evidence type="ECO:0000313" key="3">
    <source>
        <dbReference type="Proteomes" id="UP000322915"/>
    </source>
</evidence>
<dbReference type="Proteomes" id="UP000322915">
    <property type="component" value="Unassembled WGS sequence"/>
</dbReference>
<evidence type="ECO:0008006" key="4">
    <source>
        <dbReference type="Google" id="ProtNLM"/>
    </source>
</evidence>
<name>A0ABQ6RNG0_9GAMM</name>
<dbReference type="EMBL" id="SEUJ01000036">
    <property type="protein sequence ID" value="KAA1166406.1"/>
    <property type="molecule type" value="Genomic_DNA"/>
</dbReference>
<protein>
    <recommendedName>
        <fullName evidence="4">SMODS and SLOG-associating 2TM effector domain-containing protein</fullName>
    </recommendedName>
</protein>
<gene>
    <name evidence="2" type="ORF">EU509_00460</name>
</gene>
<feature type="transmembrane region" description="Helical" evidence="1">
    <location>
        <begin position="5"/>
        <end position="21"/>
    </location>
</feature>
<accession>A0ABQ6RNG0</accession>
<dbReference type="RefSeq" id="WP_149604844.1">
    <property type="nucleotide sequence ID" value="NZ_SEUJ01000036.1"/>
</dbReference>
<evidence type="ECO:0000256" key="1">
    <source>
        <dbReference type="SAM" id="Phobius"/>
    </source>
</evidence>